<sequence length="106" mass="11265">MVFRVFGVCAALVAVGLAGCLSNKADLGRDAFVGDWKCGDTRLALSSRSVDVDGKSESIAWIETGGNADYGLFTTKGGHYSVFNTTKRSLTFHDHKGGSTIDCKRA</sequence>
<feature type="chain" id="PRO_5032425406" description="Lipoprotein" evidence="1">
    <location>
        <begin position="26"/>
        <end position="106"/>
    </location>
</feature>
<protein>
    <recommendedName>
        <fullName evidence="4">Lipoprotein</fullName>
    </recommendedName>
</protein>
<evidence type="ECO:0000313" key="3">
    <source>
        <dbReference type="Proteomes" id="UP000249590"/>
    </source>
</evidence>
<reference evidence="2 3" key="1">
    <citation type="submission" date="2018-05" db="EMBL/GenBank/DDBJ databases">
        <title>Acuticoccus sediminis sp. nov., isolated from deep-sea sediment of Indian Ocean.</title>
        <authorList>
            <person name="Liu X."/>
            <person name="Lai Q."/>
            <person name="Du Y."/>
            <person name="Sun F."/>
            <person name="Zhang X."/>
            <person name="Wang S."/>
            <person name="Shao Z."/>
        </authorList>
    </citation>
    <scope>NUCLEOTIDE SEQUENCE [LARGE SCALE GENOMIC DNA]</scope>
    <source>
        <strain evidence="2 3">PTG4-2</strain>
    </source>
</reference>
<dbReference type="AlphaFoldDB" id="A0A8B2NXJ7"/>
<name>A0A8B2NXJ7_9HYPH</name>
<dbReference type="RefSeq" id="WP_111346510.1">
    <property type="nucleotide sequence ID" value="NZ_JAIWKD010000008.1"/>
</dbReference>
<evidence type="ECO:0000313" key="2">
    <source>
        <dbReference type="EMBL" id="RAI00508.1"/>
    </source>
</evidence>
<evidence type="ECO:0000256" key="1">
    <source>
        <dbReference type="SAM" id="SignalP"/>
    </source>
</evidence>
<dbReference type="PROSITE" id="PS51257">
    <property type="entry name" value="PROKAR_LIPOPROTEIN"/>
    <property type="match status" value="1"/>
</dbReference>
<dbReference type="EMBL" id="QHHQ01000003">
    <property type="protein sequence ID" value="RAI00508.1"/>
    <property type="molecule type" value="Genomic_DNA"/>
</dbReference>
<keyword evidence="3" id="KW-1185">Reference proteome</keyword>
<accession>A0A8B2NXJ7</accession>
<keyword evidence="1" id="KW-0732">Signal</keyword>
<proteinExistence type="predicted"/>
<comment type="caution">
    <text evidence="2">The sequence shown here is derived from an EMBL/GenBank/DDBJ whole genome shotgun (WGS) entry which is preliminary data.</text>
</comment>
<evidence type="ECO:0008006" key="4">
    <source>
        <dbReference type="Google" id="ProtNLM"/>
    </source>
</evidence>
<gene>
    <name evidence="2" type="ORF">DLJ53_14675</name>
</gene>
<feature type="signal peptide" evidence="1">
    <location>
        <begin position="1"/>
        <end position="25"/>
    </location>
</feature>
<dbReference type="Proteomes" id="UP000249590">
    <property type="component" value="Unassembled WGS sequence"/>
</dbReference>
<organism evidence="2 3">
    <name type="scientific">Acuticoccus sediminis</name>
    <dbReference type="NCBI Taxonomy" id="2184697"/>
    <lineage>
        <taxon>Bacteria</taxon>
        <taxon>Pseudomonadati</taxon>
        <taxon>Pseudomonadota</taxon>
        <taxon>Alphaproteobacteria</taxon>
        <taxon>Hyphomicrobiales</taxon>
        <taxon>Amorphaceae</taxon>
        <taxon>Acuticoccus</taxon>
    </lineage>
</organism>